<dbReference type="Gramene" id="TKW21121">
    <property type="protein sequence ID" value="TKW21121"/>
    <property type="gene ID" value="SEVIR_4G183401v2"/>
</dbReference>
<name>A0A4U6UWQ7_SETVI</name>
<evidence type="ECO:0000313" key="2">
    <source>
        <dbReference type="Proteomes" id="UP000298652"/>
    </source>
</evidence>
<dbReference type="EMBL" id="CM016555">
    <property type="protein sequence ID" value="TKW21121.1"/>
    <property type="molecule type" value="Genomic_DNA"/>
</dbReference>
<keyword evidence="2" id="KW-1185">Reference proteome</keyword>
<sequence>MVFCTLKFQCLVCLSYCNSVNEYTILQFCQMLSVNRSHCLLYYCSRLGNLLVIRMCFFSARFWLFVCGAPCVY</sequence>
<gene>
    <name evidence="1" type="ORF">SEVIR_4G183401v2</name>
</gene>
<organism evidence="1 2">
    <name type="scientific">Setaria viridis</name>
    <name type="common">Green bristlegrass</name>
    <name type="synonym">Setaria italica subsp. viridis</name>
    <dbReference type="NCBI Taxonomy" id="4556"/>
    <lineage>
        <taxon>Eukaryota</taxon>
        <taxon>Viridiplantae</taxon>
        <taxon>Streptophyta</taxon>
        <taxon>Embryophyta</taxon>
        <taxon>Tracheophyta</taxon>
        <taxon>Spermatophyta</taxon>
        <taxon>Magnoliopsida</taxon>
        <taxon>Liliopsida</taxon>
        <taxon>Poales</taxon>
        <taxon>Poaceae</taxon>
        <taxon>PACMAD clade</taxon>
        <taxon>Panicoideae</taxon>
        <taxon>Panicodae</taxon>
        <taxon>Paniceae</taxon>
        <taxon>Cenchrinae</taxon>
        <taxon>Setaria</taxon>
    </lineage>
</organism>
<proteinExistence type="predicted"/>
<protein>
    <submittedName>
        <fullName evidence="1">Uncharacterized protein</fullName>
    </submittedName>
</protein>
<dbReference type="AlphaFoldDB" id="A0A4U6UWQ7"/>
<dbReference type="Proteomes" id="UP000298652">
    <property type="component" value="Chromosome 4"/>
</dbReference>
<reference evidence="1" key="1">
    <citation type="submission" date="2019-03" db="EMBL/GenBank/DDBJ databases">
        <title>WGS assembly of Setaria viridis.</title>
        <authorList>
            <person name="Huang P."/>
            <person name="Jenkins J."/>
            <person name="Grimwood J."/>
            <person name="Barry K."/>
            <person name="Healey A."/>
            <person name="Mamidi S."/>
            <person name="Sreedasyam A."/>
            <person name="Shu S."/>
            <person name="Feldman M."/>
            <person name="Wu J."/>
            <person name="Yu Y."/>
            <person name="Chen C."/>
            <person name="Johnson J."/>
            <person name="Rokhsar D."/>
            <person name="Baxter I."/>
            <person name="Schmutz J."/>
            <person name="Brutnell T."/>
            <person name="Kellogg E."/>
        </authorList>
    </citation>
    <scope>NUCLEOTIDE SEQUENCE [LARGE SCALE GENOMIC DNA]</scope>
</reference>
<accession>A0A4U6UWQ7</accession>
<evidence type="ECO:0000313" key="1">
    <source>
        <dbReference type="EMBL" id="TKW21121.1"/>
    </source>
</evidence>